<dbReference type="Pfam" id="PF06046">
    <property type="entry name" value="Sec6"/>
    <property type="match status" value="1"/>
</dbReference>
<dbReference type="GO" id="GO:0000149">
    <property type="term" value="F:SNARE binding"/>
    <property type="evidence" value="ECO:0007669"/>
    <property type="project" value="TreeGrafter"/>
</dbReference>
<organism evidence="2 3">
    <name type="scientific">Hirundo rustica rustica</name>
    <dbReference type="NCBI Taxonomy" id="333673"/>
    <lineage>
        <taxon>Eukaryota</taxon>
        <taxon>Metazoa</taxon>
        <taxon>Chordata</taxon>
        <taxon>Craniata</taxon>
        <taxon>Vertebrata</taxon>
        <taxon>Euteleostomi</taxon>
        <taxon>Archelosauria</taxon>
        <taxon>Archosauria</taxon>
        <taxon>Dinosauria</taxon>
        <taxon>Saurischia</taxon>
        <taxon>Theropoda</taxon>
        <taxon>Coelurosauria</taxon>
        <taxon>Aves</taxon>
        <taxon>Neognathae</taxon>
        <taxon>Neoaves</taxon>
        <taxon>Telluraves</taxon>
        <taxon>Australaves</taxon>
        <taxon>Passeriformes</taxon>
        <taxon>Sylvioidea</taxon>
        <taxon>Hirundinidae</taxon>
        <taxon>Hirundo</taxon>
    </lineage>
</organism>
<dbReference type="AlphaFoldDB" id="A0A3M0LCR8"/>
<dbReference type="GO" id="GO:0000145">
    <property type="term" value="C:exocyst"/>
    <property type="evidence" value="ECO:0007669"/>
    <property type="project" value="InterPro"/>
</dbReference>
<dbReference type="PANTHER" id="PTHR21292:SF7">
    <property type="entry name" value="EXOCYST COMPLEX COMPONENT 3-LIKE 2"/>
    <property type="match status" value="1"/>
</dbReference>
<protein>
    <submittedName>
        <fullName evidence="2">Uncharacterized protein</fullName>
    </submittedName>
</protein>
<feature type="compositionally biased region" description="Gly residues" evidence="1">
    <location>
        <begin position="80"/>
        <end position="95"/>
    </location>
</feature>
<dbReference type="InterPro" id="IPR010326">
    <property type="entry name" value="EXOC3/Sec6"/>
</dbReference>
<feature type="compositionally biased region" description="Low complexity" evidence="1">
    <location>
        <begin position="44"/>
        <end position="70"/>
    </location>
</feature>
<proteinExistence type="predicted"/>
<accession>A0A3M0LCR8</accession>
<name>A0A3M0LCR8_HIRRU</name>
<reference evidence="2 3" key="1">
    <citation type="submission" date="2018-07" db="EMBL/GenBank/DDBJ databases">
        <title>A high quality draft genome assembly of the barn swallow (H. rustica rustica).</title>
        <authorList>
            <person name="Formenti G."/>
            <person name="Chiara M."/>
            <person name="Poveda L."/>
            <person name="Francoijs K.-J."/>
            <person name="Bonisoli-Alquati A."/>
            <person name="Canova L."/>
            <person name="Gianfranceschi L."/>
            <person name="Horner D.S."/>
            <person name="Saino N."/>
        </authorList>
    </citation>
    <scope>NUCLEOTIDE SEQUENCE [LARGE SCALE GENOMIC DNA]</scope>
    <source>
        <strain evidence="2">Chelidonia</strain>
        <tissue evidence="2">Blood</tissue>
    </source>
</reference>
<dbReference type="Proteomes" id="UP000269221">
    <property type="component" value="Unassembled WGS sequence"/>
</dbReference>
<feature type="compositionally biased region" description="Gly residues" evidence="1">
    <location>
        <begin position="34"/>
        <end position="43"/>
    </location>
</feature>
<dbReference type="GO" id="GO:0006887">
    <property type="term" value="P:exocytosis"/>
    <property type="evidence" value="ECO:0007669"/>
    <property type="project" value="InterPro"/>
</dbReference>
<sequence>MPLLRRPPGGAQEDGDPFAANPESRRRRRATLGGLVGLGGQLGQLGDSSGDTWDSSGHPSAAPAAPTGPRRAPRPPPLRGLGGPAESPGGGGRGQAGVAAAPGAGDVGQRGTEKVSPVEGQAGDGAEGAGPRPESGRRDEDGDRDREPLSGWWATLGVVRSHVAPAYPPEYGALGVYARGYHRALAQQLRALAQRPLAVPELYLLLDWHSNAYPRWPCPHTAGGRVPTITVAMSPHAGGRCPHPDDGGRVPTLMVAVSPQLLRAHVDRAPQVTPEFGREMAHSLLGVLVAFLHRCDSLGTAWGQLGDTPYFGKLMKRKWLTSSDAFDAIVMRVTGFAQTLRPLHPEPHQDSAWPWLDSVVPRLRELLVLEDTAALQMEVGGPGQGLPGRAEETLAALLDARGLRAQGPRREILGVLQDLEGSEAEPGPPRHRTFFSELPAPRPVRCLPFHLPRLRLPRRSPARTPP</sequence>
<comment type="caution">
    <text evidence="2">The sequence shown here is derived from an EMBL/GenBank/DDBJ whole genome shotgun (WGS) entry which is preliminary data.</text>
</comment>
<dbReference type="STRING" id="333673.A0A3M0LCR8"/>
<dbReference type="EMBL" id="QRBI01000002">
    <property type="protein sequence ID" value="RMC22981.1"/>
    <property type="molecule type" value="Genomic_DNA"/>
</dbReference>
<keyword evidence="3" id="KW-1185">Reference proteome</keyword>
<dbReference type="OrthoDB" id="9948828at2759"/>
<dbReference type="PANTHER" id="PTHR21292">
    <property type="entry name" value="EXOCYST COMPLEX COMPONENT SEC6-RELATED"/>
    <property type="match status" value="1"/>
</dbReference>
<feature type="compositionally biased region" description="Basic and acidic residues" evidence="1">
    <location>
        <begin position="134"/>
        <end position="148"/>
    </location>
</feature>
<evidence type="ECO:0000313" key="3">
    <source>
        <dbReference type="Proteomes" id="UP000269221"/>
    </source>
</evidence>
<feature type="region of interest" description="Disordered" evidence="1">
    <location>
        <begin position="1"/>
        <end position="148"/>
    </location>
</feature>
<gene>
    <name evidence="2" type="ORF">DUI87_00008</name>
</gene>
<evidence type="ECO:0000256" key="1">
    <source>
        <dbReference type="SAM" id="MobiDB-lite"/>
    </source>
</evidence>
<dbReference type="GO" id="GO:0051601">
    <property type="term" value="P:exocyst localization"/>
    <property type="evidence" value="ECO:0007669"/>
    <property type="project" value="TreeGrafter"/>
</dbReference>
<evidence type="ECO:0000313" key="2">
    <source>
        <dbReference type="EMBL" id="RMC22981.1"/>
    </source>
</evidence>